<dbReference type="NCBIfam" id="TIGR00059">
    <property type="entry name" value="L17"/>
    <property type="match status" value="1"/>
</dbReference>
<dbReference type="InterPro" id="IPR047859">
    <property type="entry name" value="Ribosomal_bL17_CS"/>
</dbReference>
<evidence type="ECO:0000256" key="2">
    <source>
        <dbReference type="ARBA" id="ARBA00022980"/>
    </source>
</evidence>
<dbReference type="Proteomes" id="UP000235658">
    <property type="component" value="Unassembled WGS sequence"/>
</dbReference>
<dbReference type="AlphaFoldDB" id="A0A2N6UIG5"/>
<dbReference type="EMBL" id="PNHP01000003">
    <property type="protein sequence ID" value="PMC81421.1"/>
    <property type="molecule type" value="Genomic_DNA"/>
</dbReference>
<dbReference type="GO" id="GO:0003735">
    <property type="term" value="F:structural constituent of ribosome"/>
    <property type="evidence" value="ECO:0007669"/>
    <property type="project" value="InterPro"/>
</dbReference>
<dbReference type="GO" id="GO:0006412">
    <property type="term" value="P:translation"/>
    <property type="evidence" value="ECO:0007669"/>
    <property type="project" value="UniProtKB-UniRule"/>
</dbReference>
<dbReference type="GeneID" id="84578571"/>
<reference evidence="6 7" key="1">
    <citation type="submission" date="2017-09" db="EMBL/GenBank/DDBJ databases">
        <title>Bacterial strain isolated from the female urinary microbiota.</title>
        <authorList>
            <person name="Thomas-White K."/>
            <person name="Kumar N."/>
            <person name="Forster S."/>
            <person name="Putonti C."/>
            <person name="Lawley T."/>
            <person name="Wolfe A.J."/>
        </authorList>
    </citation>
    <scope>NUCLEOTIDE SEQUENCE [LARGE SCALE GENOMIC DNA]</scope>
    <source>
        <strain evidence="6 7">UMB0204</strain>
    </source>
</reference>
<evidence type="ECO:0000256" key="5">
    <source>
        <dbReference type="RuleBase" id="RU000660"/>
    </source>
</evidence>
<dbReference type="RefSeq" id="WP_004815511.1">
    <property type="nucleotide sequence ID" value="NZ_CABKPG010000009.1"/>
</dbReference>
<dbReference type="PANTHER" id="PTHR14413">
    <property type="entry name" value="RIBOSOMAL PROTEIN L17"/>
    <property type="match status" value="1"/>
</dbReference>
<dbReference type="PROSITE" id="PS01167">
    <property type="entry name" value="RIBOSOMAL_L17"/>
    <property type="match status" value="1"/>
</dbReference>
<dbReference type="InterPro" id="IPR036373">
    <property type="entry name" value="Ribosomal_bL17_sf"/>
</dbReference>
<gene>
    <name evidence="4" type="primary">rplQ</name>
    <name evidence="6" type="ORF">CJ192_05180</name>
</gene>
<comment type="caution">
    <text evidence="6">The sequence shown here is derived from an EMBL/GenBank/DDBJ whole genome shotgun (WGS) entry which is preliminary data.</text>
</comment>
<dbReference type="Gene3D" id="3.90.1030.10">
    <property type="entry name" value="Ribosomal protein L17"/>
    <property type="match status" value="1"/>
</dbReference>
<evidence type="ECO:0000313" key="7">
    <source>
        <dbReference type="Proteomes" id="UP000235658"/>
    </source>
</evidence>
<dbReference type="SUPFAM" id="SSF64263">
    <property type="entry name" value="Prokaryotic ribosomal protein L17"/>
    <property type="match status" value="1"/>
</dbReference>
<protein>
    <recommendedName>
        <fullName evidence="4">Large ribosomal subunit protein bL17</fullName>
    </recommendedName>
</protein>
<evidence type="ECO:0000256" key="4">
    <source>
        <dbReference type="HAMAP-Rule" id="MF_01368"/>
    </source>
</evidence>
<sequence length="113" mass="12910">MANKRKLGRRTDHRNALLRNQVTSLLDNGRITTTLTRAKETQKMADRMITLGKKNTLHTRRQAAQYIYKPSTVQKLFGEIAPKYEDRNGGYTRVLKLGPRKGDGSERAILELV</sequence>
<dbReference type="Pfam" id="PF01196">
    <property type="entry name" value="Ribosomal_L17"/>
    <property type="match status" value="1"/>
</dbReference>
<organism evidence="6 7">
    <name type="scientific">Anaerococcus hydrogenalis</name>
    <dbReference type="NCBI Taxonomy" id="33029"/>
    <lineage>
        <taxon>Bacteria</taxon>
        <taxon>Bacillati</taxon>
        <taxon>Bacillota</taxon>
        <taxon>Tissierellia</taxon>
        <taxon>Tissierellales</taxon>
        <taxon>Peptoniphilaceae</taxon>
        <taxon>Anaerococcus</taxon>
    </lineage>
</organism>
<evidence type="ECO:0000256" key="3">
    <source>
        <dbReference type="ARBA" id="ARBA00023274"/>
    </source>
</evidence>
<comment type="similarity">
    <text evidence="1 4 5">Belongs to the bacterial ribosomal protein bL17 family.</text>
</comment>
<keyword evidence="2 4" id="KW-0689">Ribosomal protein</keyword>
<dbReference type="InterPro" id="IPR000456">
    <property type="entry name" value="Ribosomal_bL17"/>
</dbReference>
<dbReference type="HAMAP" id="MF_01368">
    <property type="entry name" value="Ribosomal_bL17"/>
    <property type="match status" value="1"/>
</dbReference>
<dbReference type="PANTHER" id="PTHR14413:SF16">
    <property type="entry name" value="LARGE RIBOSOMAL SUBUNIT PROTEIN BL17M"/>
    <property type="match status" value="1"/>
</dbReference>
<proteinExistence type="inferred from homology"/>
<keyword evidence="3 4" id="KW-0687">Ribonucleoprotein</keyword>
<evidence type="ECO:0000256" key="1">
    <source>
        <dbReference type="ARBA" id="ARBA00008777"/>
    </source>
</evidence>
<name>A0A2N6UIG5_9FIRM</name>
<comment type="subunit">
    <text evidence="4">Part of the 50S ribosomal subunit. Contacts protein L32.</text>
</comment>
<accession>A0A2N6UIG5</accession>
<dbReference type="GO" id="GO:0022625">
    <property type="term" value="C:cytosolic large ribosomal subunit"/>
    <property type="evidence" value="ECO:0007669"/>
    <property type="project" value="TreeGrafter"/>
</dbReference>
<evidence type="ECO:0000313" key="6">
    <source>
        <dbReference type="EMBL" id="PMC81421.1"/>
    </source>
</evidence>